<dbReference type="InterPro" id="IPR012816">
    <property type="entry name" value="NADAR"/>
</dbReference>
<feature type="compositionally biased region" description="Basic and acidic residues" evidence="3">
    <location>
        <begin position="7"/>
        <end position="18"/>
    </location>
</feature>
<evidence type="ECO:0000313" key="5">
    <source>
        <dbReference type="EMBL" id="GHC50078.1"/>
    </source>
</evidence>
<sequence>MNGMTERGTDDMGTERITADGPRTVAELTAAAARGERAKYVYFWGHRPRRDGSVGAGCFSQWWPSPFTVDGTVYATAEHWMMAGKARLFGDAEAEARALAAGHPKQAKDAGRSVRGFDEEEWRRHRFELVVEGSVHKFGQHPELGAYLLGTGSRVLVEASPLDRVWGIGLAADDERAQDPARWRGLNLLGFALMEARQRLAAAAGSSGPGPGGALI</sequence>
<reference evidence="5" key="1">
    <citation type="journal article" date="2014" name="Int. J. Syst. Evol. Microbiol.">
        <title>Complete genome sequence of Corynebacterium casei LMG S-19264T (=DSM 44701T), isolated from a smear-ripened cheese.</title>
        <authorList>
            <consortium name="US DOE Joint Genome Institute (JGI-PGF)"/>
            <person name="Walter F."/>
            <person name="Albersmeier A."/>
            <person name="Kalinowski J."/>
            <person name="Ruckert C."/>
        </authorList>
    </citation>
    <scope>NUCLEOTIDE SEQUENCE</scope>
    <source>
        <strain evidence="5">JCM 4633</strain>
    </source>
</reference>
<evidence type="ECO:0000256" key="1">
    <source>
        <dbReference type="ARBA" id="ARBA00000022"/>
    </source>
</evidence>
<dbReference type="Proteomes" id="UP000646244">
    <property type="component" value="Unassembled WGS sequence"/>
</dbReference>
<protein>
    <recommendedName>
        <fullName evidence="4">NADAR domain-containing protein</fullName>
    </recommendedName>
</protein>
<gene>
    <name evidence="5" type="ORF">GCM10010507_27450</name>
</gene>
<evidence type="ECO:0000256" key="2">
    <source>
        <dbReference type="ARBA" id="ARBA00000751"/>
    </source>
</evidence>
<comment type="catalytic activity">
    <reaction evidence="2">
        <text>2,5-diamino-6-hydroxy-4-(5-phosphoribosylamino)-pyrimidine + H2O = 2,5,6-triamino-4-hydroxypyrimidine + D-ribose 5-phosphate</text>
        <dbReference type="Rhea" id="RHEA:23436"/>
        <dbReference type="ChEBI" id="CHEBI:15377"/>
        <dbReference type="ChEBI" id="CHEBI:58614"/>
        <dbReference type="ChEBI" id="CHEBI:78346"/>
        <dbReference type="ChEBI" id="CHEBI:137796"/>
    </reaction>
</comment>
<dbReference type="AlphaFoldDB" id="A0A918WIR5"/>
<feature type="region of interest" description="Disordered" evidence="3">
    <location>
        <begin position="1"/>
        <end position="21"/>
    </location>
</feature>
<evidence type="ECO:0000313" key="6">
    <source>
        <dbReference type="Proteomes" id="UP000646244"/>
    </source>
</evidence>
<evidence type="ECO:0000256" key="3">
    <source>
        <dbReference type="SAM" id="MobiDB-lite"/>
    </source>
</evidence>
<comment type="catalytic activity">
    <reaction evidence="1">
        <text>5-amino-6-(5-phospho-D-ribosylamino)uracil + H2O = 5,6-diaminouracil + D-ribose 5-phosphate</text>
        <dbReference type="Rhea" id="RHEA:55020"/>
        <dbReference type="ChEBI" id="CHEBI:15377"/>
        <dbReference type="ChEBI" id="CHEBI:46252"/>
        <dbReference type="ChEBI" id="CHEBI:58453"/>
        <dbReference type="ChEBI" id="CHEBI:78346"/>
    </reaction>
</comment>
<dbReference type="CDD" id="cd15457">
    <property type="entry name" value="NADAR"/>
    <property type="match status" value="1"/>
</dbReference>
<dbReference type="NCBIfam" id="TIGR02464">
    <property type="entry name" value="ribofla_fusion"/>
    <property type="match status" value="1"/>
</dbReference>
<dbReference type="Pfam" id="PF08719">
    <property type="entry name" value="NADAR"/>
    <property type="match status" value="1"/>
</dbReference>
<dbReference type="EMBL" id="BMVB01000007">
    <property type="protein sequence ID" value="GHC50078.1"/>
    <property type="molecule type" value="Genomic_DNA"/>
</dbReference>
<feature type="domain" description="NADAR" evidence="4">
    <location>
        <begin position="42"/>
        <end position="200"/>
    </location>
</feature>
<name>A0A918WIR5_STRCJ</name>
<comment type="caution">
    <text evidence="5">The sequence shown here is derived from an EMBL/GenBank/DDBJ whole genome shotgun (WGS) entry which is preliminary data.</text>
</comment>
<organism evidence="5 6">
    <name type="scientific">Streptomyces cinnamoneus</name>
    <name type="common">Streptoverticillium cinnamoneum</name>
    <dbReference type="NCBI Taxonomy" id="53446"/>
    <lineage>
        <taxon>Bacteria</taxon>
        <taxon>Bacillati</taxon>
        <taxon>Actinomycetota</taxon>
        <taxon>Actinomycetes</taxon>
        <taxon>Kitasatosporales</taxon>
        <taxon>Streptomycetaceae</taxon>
        <taxon>Streptomyces</taxon>
        <taxon>Streptomyces cinnamoneus group</taxon>
    </lineage>
</organism>
<proteinExistence type="predicted"/>
<dbReference type="InterPro" id="IPR037238">
    <property type="entry name" value="YbiA-like_sf"/>
</dbReference>
<evidence type="ECO:0000259" key="4">
    <source>
        <dbReference type="Pfam" id="PF08719"/>
    </source>
</evidence>
<dbReference type="Gene3D" id="1.10.357.40">
    <property type="entry name" value="YbiA-like"/>
    <property type="match status" value="1"/>
</dbReference>
<dbReference type="SUPFAM" id="SSF143990">
    <property type="entry name" value="YbiA-like"/>
    <property type="match status" value="1"/>
</dbReference>
<accession>A0A918WIR5</accession>
<reference evidence="5" key="2">
    <citation type="submission" date="2020-09" db="EMBL/GenBank/DDBJ databases">
        <authorList>
            <person name="Sun Q."/>
            <person name="Ohkuma M."/>
        </authorList>
    </citation>
    <scope>NUCLEOTIDE SEQUENCE</scope>
    <source>
        <strain evidence="5">JCM 4633</strain>
    </source>
</reference>